<dbReference type="EMBL" id="MU002342">
    <property type="protein sequence ID" value="KAF2787253.1"/>
    <property type="molecule type" value="Genomic_DNA"/>
</dbReference>
<dbReference type="PROSITE" id="PS50878">
    <property type="entry name" value="RT_POL"/>
    <property type="match status" value="1"/>
</dbReference>
<dbReference type="Proteomes" id="UP000799757">
    <property type="component" value="Unassembled WGS sequence"/>
</dbReference>
<evidence type="ECO:0000259" key="1">
    <source>
        <dbReference type="PROSITE" id="PS50878"/>
    </source>
</evidence>
<name>A0A6A6WTG3_9PLEO</name>
<dbReference type="Gene3D" id="3.10.10.10">
    <property type="entry name" value="HIV Type 1 Reverse Transcriptase, subunit A, domain 1"/>
    <property type="match status" value="1"/>
</dbReference>
<gene>
    <name evidence="2" type="ORF">K505DRAFT_397112</name>
</gene>
<dbReference type="InterPro" id="IPR052055">
    <property type="entry name" value="Hepadnavirus_pol/RT"/>
</dbReference>
<dbReference type="OrthoDB" id="4297048at2759"/>
<evidence type="ECO:0000313" key="3">
    <source>
        <dbReference type="Proteomes" id="UP000799757"/>
    </source>
</evidence>
<organism evidence="2 3">
    <name type="scientific">Melanomma pulvis-pyrius CBS 109.77</name>
    <dbReference type="NCBI Taxonomy" id="1314802"/>
    <lineage>
        <taxon>Eukaryota</taxon>
        <taxon>Fungi</taxon>
        <taxon>Dikarya</taxon>
        <taxon>Ascomycota</taxon>
        <taxon>Pezizomycotina</taxon>
        <taxon>Dothideomycetes</taxon>
        <taxon>Pleosporomycetidae</taxon>
        <taxon>Pleosporales</taxon>
        <taxon>Melanommataceae</taxon>
        <taxon>Melanomma</taxon>
    </lineage>
</organism>
<dbReference type="SUPFAM" id="SSF56672">
    <property type="entry name" value="DNA/RNA polymerases"/>
    <property type="match status" value="1"/>
</dbReference>
<protein>
    <recommendedName>
        <fullName evidence="1">Reverse transcriptase domain-containing protein</fullName>
    </recommendedName>
</protein>
<feature type="domain" description="Reverse transcriptase" evidence="1">
    <location>
        <begin position="1"/>
        <end position="200"/>
    </location>
</feature>
<dbReference type="Gene3D" id="3.30.70.270">
    <property type="match status" value="1"/>
</dbReference>
<dbReference type="PANTHER" id="PTHR33050">
    <property type="entry name" value="REVERSE TRANSCRIPTASE DOMAIN-CONTAINING PROTEIN"/>
    <property type="match status" value="1"/>
</dbReference>
<dbReference type="Pfam" id="PF00078">
    <property type="entry name" value="RVT_1"/>
    <property type="match status" value="1"/>
</dbReference>
<sequence>MAVSSGALHMTCNTSSKFINAEKVELDGRRIHNLSFPRGCGVNEFIDNSFGALTYVTLTEVYVAVVRAGRGCILIKRDLADAFRMVPVALAHRWLLGFISDRACYTERCLPFGLCIAPFLFNLFAEGLQWILESALPPTDEWELLHYLDDFITLCTGRTLLEALPVFDERYRAITAALSVPPNNDKDEHGTCTTVLGIEIDSLAMTARLPADKLARAQRDVDTALSRKSISLKEAQILAGFLNFCARVVTLGSARLSSLFRFMREHYSPRDALATRSRLTTELRQDLS</sequence>
<dbReference type="InterPro" id="IPR043502">
    <property type="entry name" value="DNA/RNA_pol_sf"/>
</dbReference>
<accession>A0A6A6WTG3</accession>
<dbReference type="PANTHER" id="PTHR33050:SF7">
    <property type="entry name" value="RIBONUCLEASE H"/>
    <property type="match status" value="1"/>
</dbReference>
<proteinExistence type="predicted"/>
<dbReference type="InterPro" id="IPR000477">
    <property type="entry name" value="RT_dom"/>
</dbReference>
<dbReference type="AlphaFoldDB" id="A0A6A6WTG3"/>
<dbReference type="InterPro" id="IPR043128">
    <property type="entry name" value="Rev_trsase/Diguanyl_cyclase"/>
</dbReference>
<reference evidence="2" key="1">
    <citation type="journal article" date="2020" name="Stud. Mycol.">
        <title>101 Dothideomycetes genomes: a test case for predicting lifestyles and emergence of pathogens.</title>
        <authorList>
            <person name="Haridas S."/>
            <person name="Albert R."/>
            <person name="Binder M."/>
            <person name="Bloem J."/>
            <person name="Labutti K."/>
            <person name="Salamov A."/>
            <person name="Andreopoulos B."/>
            <person name="Baker S."/>
            <person name="Barry K."/>
            <person name="Bills G."/>
            <person name="Bluhm B."/>
            <person name="Cannon C."/>
            <person name="Castanera R."/>
            <person name="Culley D."/>
            <person name="Daum C."/>
            <person name="Ezra D."/>
            <person name="Gonzalez J."/>
            <person name="Henrissat B."/>
            <person name="Kuo A."/>
            <person name="Liang C."/>
            <person name="Lipzen A."/>
            <person name="Lutzoni F."/>
            <person name="Magnuson J."/>
            <person name="Mondo S."/>
            <person name="Nolan M."/>
            <person name="Ohm R."/>
            <person name="Pangilinan J."/>
            <person name="Park H.-J."/>
            <person name="Ramirez L."/>
            <person name="Alfaro M."/>
            <person name="Sun H."/>
            <person name="Tritt A."/>
            <person name="Yoshinaga Y."/>
            <person name="Zwiers L.-H."/>
            <person name="Turgeon B."/>
            <person name="Goodwin S."/>
            <person name="Spatafora J."/>
            <person name="Crous P."/>
            <person name="Grigoriev I."/>
        </authorList>
    </citation>
    <scope>NUCLEOTIDE SEQUENCE</scope>
    <source>
        <strain evidence="2">CBS 109.77</strain>
    </source>
</reference>
<evidence type="ECO:0000313" key="2">
    <source>
        <dbReference type="EMBL" id="KAF2787253.1"/>
    </source>
</evidence>
<keyword evidence="3" id="KW-1185">Reference proteome</keyword>